<evidence type="ECO:0000256" key="6">
    <source>
        <dbReference type="SAM" id="Phobius"/>
    </source>
</evidence>
<proteinExistence type="predicted"/>
<feature type="transmembrane region" description="Helical" evidence="6">
    <location>
        <begin position="128"/>
        <end position="151"/>
    </location>
</feature>
<keyword evidence="8" id="KW-1185">Reference proteome</keyword>
<evidence type="ECO:0000256" key="1">
    <source>
        <dbReference type="ARBA" id="ARBA00004167"/>
    </source>
</evidence>
<dbReference type="PANTHER" id="PTHR15549">
    <property type="entry name" value="PAIRED IMMUNOGLOBULIN-LIKE TYPE 2 RECEPTOR"/>
    <property type="match status" value="1"/>
</dbReference>
<evidence type="ECO:0000256" key="3">
    <source>
        <dbReference type="ARBA" id="ARBA00022989"/>
    </source>
</evidence>
<accession>A0ABR4DPW3</accession>
<keyword evidence="4 6" id="KW-0472">Membrane</keyword>
<dbReference type="InterPro" id="IPR051694">
    <property type="entry name" value="Immunoregulatory_rcpt-like"/>
</dbReference>
<evidence type="ECO:0000256" key="5">
    <source>
        <dbReference type="SAM" id="MobiDB-lite"/>
    </source>
</evidence>
<feature type="compositionally biased region" description="Gly residues" evidence="5">
    <location>
        <begin position="240"/>
        <end position="251"/>
    </location>
</feature>
<evidence type="ECO:0000313" key="8">
    <source>
        <dbReference type="Proteomes" id="UP001600888"/>
    </source>
</evidence>
<reference evidence="7 8" key="1">
    <citation type="submission" date="2024-03" db="EMBL/GenBank/DDBJ databases">
        <title>A high-quality draft genome sequence of Diaporthe vaccinii, a causative agent of upright dieback and viscid rot disease in cranberry plants.</title>
        <authorList>
            <person name="Sarrasin M."/>
            <person name="Lang B.F."/>
            <person name="Burger G."/>
        </authorList>
    </citation>
    <scope>NUCLEOTIDE SEQUENCE [LARGE SCALE GENOMIC DNA]</scope>
    <source>
        <strain evidence="7 8">IS7</strain>
    </source>
</reference>
<feature type="compositionally biased region" description="Low complexity" evidence="5">
    <location>
        <begin position="198"/>
        <end position="212"/>
    </location>
</feature>
<feature type="compositionally biased region" description="Polar residues" evidence="5">
    <location>
        <begin position="229"/>
        <end position="238"/>
    </location>
</feature>
<dbReference type="EMBL" id="JBAWTH010000239">
    <property type="protein sequence ID" value="KAL2272409.1"/>
    <property type="molecule type" value="Genomic_DNA"/>
</dbReference>
<protein>
    <submittedName>
        <fullName evidence="7">Uncharacterized protein</fullName>
    </submittedName>
</protein>
<name>A0ABR4DPW3_9PEZI</name>
<keyword evidence="3 6" id="KW-1133">Transmembrane helix</keyword>
<feature type="compositionally biased region" description="Basic and acidic residues" evidence="5">
    <location>
        <begin position="166"/>
        <end position="177"/>
    </location>
</feature>
<feature type="region of interest" description="Disordered" evidence="5">
    <location>
        <begin position="73"/>
        <end position="121"/>
    </location>
</feature>
<gene>
    <name evidence="7" type="ORF">FJTKL_06577</name>
</gene>
<keyword evidence="2 6" id="KW-0812">Transmembrane</keyword>
<organism evidence="7 8">
    <name type="scientific">Diaporthe vaccinii</name>
    <dbReference type="NCBI Taxonomy" id="105482"/>
    <lineage>
        <taxon>Eukaryota</taxon>
        <taxon>Fungi</taxon>
        <taxon>Dikarya</taxon>
        <taxon>Ascomycota</taxon>
        <taxon>Pezizomycotina</taxon>
        <taxon>Sordariomycetes</taxon>
        <taxon>Sordariomycetidae</taxon>
        <taxon>Diaporthales</taxon>
        <taxon>Diaporthaceae</taxon>
        <taxon>Diaporthe</taxon>
        <taxon>Diaporthe eres species complex</taxon>
    </lineage>
</organism>
<feature type="region of interest" description="Disordered" evidence="5">
    <location>
        <begin position="166"/>
        <end position="269"/>
    </location>
</feature>
<sequence length="269" mass="27712">MAYCNGTSNEWVLCDQKQKPATLTKPDPCWCPKDENDRPKRLRQSSIIQGTASLPTKALGSIQFSVGYYPTVNPNPKITTTTASPTGSDSSSIPSIASPAPTAADTTTDSTPTDNASNETGMSPSARIGAIAGGVAGALVIALLLAGLLCFRRRQRRQQLQREEEARTLENFMHGETKSGAASEPDPVNLGIGAGGVPSPSTASSPDTAALSELDSKAARPWSLRSELDNNSSARSSYGTAGGGGHGGGGQARPAPSELAAHPIAELPG</sequence>
<feature type="region of interest" description="Disordered" evidence="5">
    <location>
        <begin position="21"/>
        <end position="49"/>
    </location>
</feature>
<evidence type="ECO:0000256" key="2">
    <source>
        <dbReference type="ARBA" id="ARBA00022692"/>
    </source>
</evidence>
<feature type="compositionally biased region" description="Low complexity" evidence="5">
    <location>
        <begin position="78"/>
        <end position="114"/>
    </location>
</feature>
<comment type="subcellular location">
    <subcellularLocation>
        <location evidence="1">Membrane</location>
        <topology evidence="1">Single-pass membrane protein</topology>
    </subcellularLocation>
</comment>
<evidence type="ECO:0000256" key="4">
    <source>
        <dbReference type="ARBA" id="ARBA00023136"/>
    </source>
</evidence>
<dbReference type="Proteomes" id="UP001600888">
    <property type="component" value="Unassembled WGS sequence"/>
</dbReference>
<evidence type="ECO:0000313" key="7">
    <source>
        <dbReference type="EMBL" id="KAL2272409.1"/>
    </source>
</evidence>
<comment type="caution">
    <text evidence="7">The sequence shown here is derived from an EMBL/GenBank/DDBJ whole genome shotgun (WGS) entry which is preliminary data.</text>
</comment>